<dbReference type="PANTHER" id="PTHR23127">
    <property type="entry name" value="CENTROMERE/MICROTUBULE BINDING PROTEIN CBF5"/>
    <property type="match status" value="1"/>
</dbReference>
<keyword evidence="3" id="KW-0687">Ribonucleoprotein</keyword>
<dbReference type="PANTHER" id="PTHR23127:SF0">
    <property type="entry name" value="H_ACA RIBONUCLEOPROTEIN COMPLEX SUBUNIT DKC1"/>
    <property type="match status" value="1"/>
</dbReference>
<dbReference type="Pfam" id="PF01472">
    <property type="entry name" value="PUA"/>
    <property type="match status" value="1"/>
</dbReference>
<dbReference type="InterPro" id="IPR004521">
    <property type="entry name" value="Uncharacterised_CHP00451"/>
</dbReference>
<dbReference type="EMBL" id="JAHRIN010044119">
    <property type="protein sequence ID" value="MEQ2207248.1"/>
    <property type="molecule type" value="Genomic_DNA"/>
</dbReference>
<dbReference type="SMART" id="SM00359">
    <property type="entry name" value="PUA"/>
    <property type="match status" value="1"/>
</dbReference>
<keyword evidence="4" id="KW-1185">Reference proteome</keyword>
<gene>
    <name evidence="3" type="primary">DKC1</name>
    <name evidence="3" type="ORF">XENOCAPTIV_009287</name>
</gene>
<evidence type="ECO:0000256" key="1">
    <source>
        <dbReference type="ARBA" id="ARBA00023235"/>
    </source>
</evidence>
<evidence type="ECO:0000313" key="4">
    <source>
        <dbReference type="Proteomes" id="UP001434883"/>
    </source>
</evidence>
<dbReference type="InterPro" id="IPR015947">
    <property type="entry name" value="PUA-like_sf"/>
</dbReference>
<name>A0ABV0RI38_9TELE</name>
<dbReference type="InterPro" id="IPR032819">
    <property type="entry name" value="TruB_C"/>
</dbReference>
<feature type="non-terminal residue" evidence="3">
    <location>
        <position position="203"/>
    </location>
</feature>
<dbReference type="InterPro" id="IPR002478">
    <property type="entry name" value="PUA"/>
</dbReference>
<accession>A0ABV0RI38</accession>
<dbReference type="CDD" id="cd21148">
    <property type="entry name" value="PUA_Cbf5"/>
    <property type="match status" value="1"/>
</dbReference>
<dbReference type="PROSITE" id="PS50890">
    <property type="entry name" value="PUA"/>
    <property type="match status" value="1"/>
</dbReference>
<dbReference type="NCBIfam" id="TIGR00451">
    <property type="entry name" value="unchar_dom_2"/>
    <property type="match status" value="1"/>
</dbReference>
<reference evidence="3 4" key="1">
    <citation type="submission" date="2021-06" db="EMBL/GenBank/DDBJ databases">
        <authorList>
            <person name="Palmer J.M."/>
        </authorList>
    </citation>
    <scope>NUCLEOTIDE SEQUENCE [LARGE SCALE GENOMIC DNA]</scope>
    <source>
        <strain evidence="3 4">XC_2019</strain>
        <tissue evidence="3">Muscle</tissue>
    </source>
</reference>
<dbReference type="InterPro" id="IPR004802">
    <property type="entry name" value="tRNA_PsdUridine_synth_B_fam"/>
</dbReference>
<organism evidence="3 4">
    <name type="scientific">Xenoophorus captivus</name>
    <dbReference type="NCBI Taxonomy" id="1517983"/>
    <lineage>
        <taxon>Eukaryota</taxon>
        <taxon>Metazoa</taxon>
        <taxon>Chordata</taxon>
        <taxon>Craniata</taxon>
        <taxon>Vertebrata</taxon>
        <taxon>Euteleostomi</taxon>
        <taxon>Actinopterygii</taxon>
        <taxon>Neopterygii</taxon>
        <taxon>Teleostei</taxon>
        <taxon>Neoteleostei</taxon>
        <taxon>Acanthomorphata</taxon>
        <taxon>Ovalentaria</taxon>
        <taxon>Atherinomorphae</taxon>
        <taxon>Cyprinodontiformes</taxon>
        <taxon>Goodeidae</taxon>
        <taxon>Xenoophorus</taxon>
    </lineage>
</organism>
<comment type="caution">
    <text evidence="3">The sequence shown here is derived from an EMBL/GenBank/DDBJ whole genome shotgun (WGS) entry which is preliminary data.</text>
</comment>
<dbReference type="Pfam" id="PF16198">
    <property type="entry name" value="TruB_C_2"/>
    <property type="match status" value="1"/>
</dbReference>
<protein>
    <submittedName>
        <fullName evidence="3">H/ACA ribonucleoprotein complex subunit dkc1</fullName>
    </submittedName>
</protein>
<dbReference type="GO" id="GO:1990904">
    <property type="term" value="C:ribonucleoprotein complex"/>
    <property type="evidence" value="ECO:0007669"/>
    <property type="project" value="UniProtKB-KW"/>
</dbReference>
<dbReference type="Proteomes" id="UP001434883">
    <property type="component" value="Unassembled WGS sequence"/>
</dbReference>
<evidence type="ECO:0000313" key="3">
    <source>
        <dbReference type="EMBL" id="MEQ2207248.1"/>
    </source>
</evidence>
<sequence length="203" mass="23012">GSIKHGQISGPCDLMLLKLNVGNMVKCHGFFFSYLQVRSMWESFACTMQLRVNMFWAGYATGFLMVYVDDNMVTMHDVLDAQWQFDHNKDETYLRRVIFPLEKLLVSHKRLVMKDSAVNAICYGAKIMLPGVLRYEDGIEVNQDIVVITTKGEAICTAVALMTTAVISTCDHGVVAKIKRVIMERDTYPRKWGLGPKVLKLLI</sequence>
<feature type="domain" description="PUA" evidence="2">
    <location>
        <begin position="109"/>
        <end position="183"/>
    </location>
</feature>
<keyword evidence="1" id="KW-0413">Isomerase</keyword>
<evidence type="ECO:0000259" key="2">
    <source>
        <dbReference type="SMART" id="SM00359"/>
    </source>
</evidence>
<proteinExistence type="predicted"/>
<dbReference type="InterPro" id="IPR036974">
    <property type="entry name" value="PUA_sf"/>
</dbReference>
<dbReference type="Gene3D" id="2.30.130.10">
    <property type="entry name" value="PUA domain"/>
    <property type="match status" value="1"/>
</dbReference>
<dbReference type="SUPFAM" id="SSF88697">
    <property type="entry name" value="PUA domain-like"/>
    <property type="match status" value="1"/>
</dbReference>
<feature type="non-terminal residue" evidence="3">
    <location>
        <position position="1"/>
    </location>
</feature>